<dbReference type="EMBL" id="JXKD01000003">
    <property type="protein sequence ID" value="OJG11394.1"/>
    <property type="molecule type" value="Genomic_DNA"/>
</dbReference>
<reference evidence="3 4" key="1">
    <citation type="submission" date="2014-12" db="EMBL/GenBank/DDBJ databases">
        <title>Draft genome sequences of 29 type strains of Enterococci.</title>
        <authorList>
            <person name="Zhong Z."/>
            <person name="Sun Z."/>
            <person name="Liu W."/>
            <person name="Zhang W."/>
            <person name="Zhang H."/>
        </authorList>
    </citation>
    <scope>NUCLEOTIDE SEQUENCE [LARGE SCALE GENOMIC DNA]</scope>
    <source>
        <strain evidence="3 4">DSM 17690</strain>
    </source>
</reference>
<feature type="transmembrane region" description="Helical" evidence="1">
    <location>
        <begin position="151"/>
        <end position="169"/>
    </location>
</feature>
<evidence type="ECO:0000313" key="4">
    <source>
        <dbReference type="Proteomes" id="UP000182149"/>
    </source>
</evidence>
<keyword evidence="1" id="KW-0472">Membrane</keyword>
<protein>
    <recommendedName>
        <fullName evidence="2">Acyltransferase 3 domain-containing protein</fullName>
    </recommendedName>
</protein>
<dbReference type="AlphaFoldDB" id="A0A1L8QV88"/>
<feature type="transmembrane region" description="Helical" evidence="1">
    <location>
        <begin position="174"/>
        <end position="193"/>
    </location>
</feature>
<sequence length="351" mass="41633">MSIILFLFLMFFSRDLIFLPEDKFNEDYLLQKQTTNMNGIFVFLVLLSHSSQYLNIDQEIHQYYKIFKNFLGQGVVVTFLMYSGYGIMQGIKLKGNNYIKSLPSKTIKLFLYFNAALSLYFLLNIFLQKSYPLRHTLLAITSWTSIGNSNWYITAVLLLYISVFISFIIAKDKYLLGICLTLFLTITIVYIQMKLNRPGYTYNTMIIFPLGMIYSYFKEYIDKFINNDLRWLGILLSLYGITSFTYFKRYSGGIEFYSVWIVSFSLILVLFSKKIILINPLLEWLGKRVFSIYILQRIPMTLLAHFNLNQHYVIFFVSSLFFTLILSLLFEKFFMKNIDRFVERFKDQTYQ</sequence>
<dbReference type="InterPro" id="IPR002656">
    <property type="entry name" value="Acyl_transf_3_dom"/>
</dbReference>
<feature type="transmembrane region" description="Helical" evidence="1">
    <location>
        <begin position="312"/>
        <end position="330"/>
    </location>
</feature>
<feature type="domain" description="Acyltransferase 3" evidence="2">
    <location>
        <begin position="39"/>
        <end position="330"/>
    </location>
</feature>
<name>A0A1L8QV88_9ENTE</name>
<organism evidence="3 4">
    <name type="scientific">Enterococcus aquimarinus</name>
    <dbReference type="NCBI Taxonomy" id="328396"/>
    <lineage>
        <taxon>Bacteria</taxon>
        <taxon>Bacillati</taxon>
        <taxon>Bacillota</taxon>
        <taxon>Bacilli</taxon>
        <taxon>Lactobacillales</taxon>
        <taxon>Enterococcaceae</taxon>
        <taxon>Enterococcus</taxon>
    </lineage>
</organism>
<comment type="caution">
    <text evidence="3">The sequence shown here is derived from an EMBL/GenBank/DDBJ whole genome shotgun (WGS) entry which is preliminary data.</text>
</comment>
<accession>A0A1L8QV88</accession>
<evidence type="ECO:0000313" key="3">
    <source>
        <dbReference type="EMBL" id="OJG11394.1"/>
    </source>
</evidence>
<evidence type="ECO:0000256" key="1">
    <source>
        <dbReference type="SAM" id="Phobius"/>
    </source>
</evidence>
<evidence type="ECO:0000259" key="2">
    <source>
        <dbReference type="Pfam" id="PF01757"/>
    </source>
</evidence>
<dbReference type="Pfam" id="PF01757">
    <property type="entry name" value="Acyl_transf_3"/>
    <property type="match status" value="1"/>
</dbReference>
<feature type="transmembrane region" description="Helical" evidence="1">
    <location>
        <begin position="259"/>
        <end position="277"/>
    </location>
</feature>
<feature type="transmembrane region" description="Helical" evidence="1">
    <location>
        <begin position="70"/>
        <end position="88"/>
    </location>
</feature>
<dbReference type="Proteomes" id="UP000182149">
    <property type="component" value="Unassembled WGS sequence"/>
</dbReference>
<keyword evidence="1" id="KW-0812">Transmembrane</keyword>
<dbReference type="OrthoDB" id="3268734at2"/>
<gene>
    <name evidence="3" type="ORF">RU93_GL001389</name>
</gene>
<dbReference type="RefSeq" id="WP_071874138.1">
    <property type="nucleotide sequence ID" value="NZ_JBHSHF010000014.1"/>
</dbReference>
<keyword evidence="1" id="KW-1133">Transmembrane helix</keyword>
<proteinExistence type="predicted"/>
<dbReference type="GO" id="GO:0016747">
    <property type="term" value="F:acyltransferase activity, transferring groups other than amino-acyl groups"/>
    <property type="evidence" value="ECO:0007669"/>
    <property type="project" value="InterPro"/>
</dbReference>
<feature type="transmembrane region" description="Helical" evidence="1">
    <location>
        <begin position="109"/>
        <end position="127"/>
    </location>
</feature>
<feature type="transmembrane region" description="Helical" evidence="1">
    <location>
        <begin position="229"/>
        <end position="247"/>
    </location>
</feature>
<feature type="transmembrane region" description="Helical" evidence="1">
    <location>
        <begin position="199"/>
        <end position="217"/>
    </location>
</feature>
<keyword evidence="4" id="KW-1185">Reference proteome</keyword>